<dbReference type="PANTHER" id="PTHR22889:SF0">
    <property type="entry name" value="WD REPEAT-CONTAINING PROTEIN 89"/>
    <property type="match status" value="1"/>
</dbReference>
<dbReference type="EMBL" id="WJXA01000001">
    <property type="protein sequence ID" value="KAF7153428.1"/>
    <property type="molecule type" value="Genomic_DNA"/>
</dbReference>
<sequence length="419" mass="46106">MRLATVIYRTALYLRKPNPKTLVCAHTSLPPGGRERERQRERMEEGMEVDVEEAEATPNSKHSKRFGLKNTVQTNFGEDYVFQIVSKDDLTSMAVSLSTNAVKLYSPATGQYFGELKGHSSTINQISFSGPTTPNVLHSCSSDVSAGPSQDIFSFSFGGSGDNLLAAGSKSQIFFWDWRTKKQIACVEESHMDDVTQVLTESSMGSWFSYVLAMMMHSDSAVLHGDCGYLINILNMMSVINVGTSIGKVGFLGGASQKLWCLTHIETLSVWDWKDAKIEVNIEDARTLASDSWALDHIDYFVDCHYSGQDDRLWVIGGTSAGTLGYFPVNYKGKGAIGPPEAVLHGGHTGIVRSVLPLSGMRGAPTHTQGGIFGWTGGEDGRLCCWMPDESLDANRSWISSKLVMKSPKIRRKSRHHPY</sequence>
<organism evidence="4 5">
    <name type="scientific">Rhododendron simsii</name>
    <name type="common">Sims's rhododendron</name>
    <dbReference type="NCBI Taxonomy" id="118357"/>
    <lineage>
        <taxon>Eukaryota</taxon>
        <taxon>Viridiplantae</taxon>
        <taxon>Streptophyta</taxon>
        <taxon>Embryophyta</taxon>
        <taxon>Tracheophyta</taxon>
        <taxon>Spermatophyta</taxon>
        <taxon>Magnoliopsida</taxon>
        <taxon>eudicotyledons</taxon>
        <taxon>Gunneridae</taxon>
        <taxon>Pentapetalae</taxon>
        <taxon>asterids</taxon>
        <taxon>Ericales</taxon>
        <taxon>Ericaceae</taxon>
        <taxon>Ericoideae</taxon>
        <taxon>Rhodoreae</taxon>
        <taxon>Rhododendron</taxon>
    </lineage>
</organism>
<name>A0A834HGN3_RHOSS</name>
<accession>A0A834HGN3</accession>
<evidence type="ECO:0008006" key="6">
    <source>
        <dbReference type="Google" id="ProtNLM"/>
    </source>
</evidence>
<keyword evidence="5" id="KW-1185">Reference proteome</keyword>
<proteinExistence type="predicted"/>
<dbReference type="Proteomes" id="UP000626092">
    <property type="component" value="Unassembled WGS sequence"/>
</dbReference>
<dbReference type="Gene3D" id="2.130.10.10">
    <property type="entry name" value="YVTN repeat-like/Quinoprotein amine dehydrogenase"/>
    <property type="match status" value="1"/>
</dbReference>
<comment type="caution">
    <text evidence="4">The sequence shown here is derived from an EMBL/GenBank/DDBJ whole genome shotgun (WGS) entry which is preliminary data.</text>
</comment>
<protein>
    <recommendedName>
        <fullName evidence="6">Transducin/WD40 repeat-like superfamily protein</fullName>
    </recommendedName>
</protein>
<evidence type="ECO:0000256" key="1">
    <source>
        <dbReference type="ARBA" id="ARBA00022574"/>
    </source>
</evidence>
<keyword evidence="1" id="KW-0853">WD repeat</keyword>
<keyword evidence="2" id="KW-0677">Repeat</keyword>
<evidence type="ECO:0000256" key="3">
    <source>
        <dbReference type="SAM" id="MobiDB-lite"/>
    </source>
</evidence>
<evidence type="ECO:0000256" key="2">
    <source>
        <dbReference type="ARBA" id="ARBA00022737"/>
    </source>
</evidence>
<evidence type="ECO:0000313" key="5">
    <source>
        <dbReference type="Proteomes" id="UP000626092"/>
    </source>
</evidence>
<dbReference type="InterPro" id="IPR036322">
    <property type="entry name" value="WD40_repeat_dom_sf"/>
</dbReference>
<gene>
    <name evidence="4" type="ORF">RHSIM_Rhsim01G0284200</name>
</gene>
<dbReference type="InterPro" id="IPR015943">
    <property type="entry name" value="WD40/YVTN_repeat-like_dom_sf"/>
</dbReference>
<evidence type="ECO:0000313" key="4">
    <source>
        <dbReference type="EMBL" id="KAF7153428.1"/>
    </source>
</evidence>
<feature type="compositionally biased region" description="Acidic residues" evidence="3">
    <location>
        <begin position="46"/>
        <end position="55"/>
    </location>
</feature>
<feature type="region of interest" description="Disordered" evidence="3">
    <location>
        <begin position="27"/>
        <end position="64"/>
    </location>
</feature>
<feature type="compositionally biased region" description="Basic and acidic residues" evidence="3">
    <location>
        <begin position="33"/>
        <end position="45"/>
    </location>
</feature>
<dbReference type="OrthoDB" id="25131at2759"/>
<dbReference type="SUPFAM" id="SSF50978">
    <property type="entry name" value="WD40 repeat-like"/>
    <property type="match status" value="1"/>
</dbReference>
<dbReference type="AlphaFoldDB" id="A0A834HGN3"/>
<reference evidence="4" key="1">
    <citation type="submission" date="2019-11" db="EMBL/GenBank/DDBJ databases">
        <authorList>
            <person name="Liu Y."/>
            <person name="Hou J."/>
            <person name="Li T.-Q."/>
            <person name="Guan C.-H."/>
            <person name="Wu X."/>
            <person name="Wu H.-Z."/>
            <person name="Ling F."/>
            <person name="Zhang R."/>
            <person name="Shi X.-G."/>
            <person name="Ren J.-P."/>
            <person name="Chen E.-F."/>
            <person name="Sun J.-M."/>
        </authorList>
    </citation>
    <scope>NUCLEOTIDE SEQUENCE</scope>
    <source>
        <strain evidence="4">Adult_tree_wgs_1</strain>
        <tissue evidence="4">Leaves</tissue>
    </source>
</reference>
<dbReference type="PANTHER" id="PTHR22889">
    <property type="entry name" value="WD REPEAT-CONTAINING PROTEIN 89"/>
    <property type="match status" value="1"/>
</dbReference>
<dbReference type="InterPro" id="IPR039328">
    <property type="entry name" value="WDR89"/>
</dbReference>